<dbReference type="RefSeq" id="WP_119831708.1">
    <property type="nucleotide sequence ID" value="NZ_QYUL01000002.1"/>
</dbReference>
<accession>A0A418VWV0</accession>
<dbReference type="Pfam" id="PF12007">
    <property type="entry name" value="DUF3501"/>
    <property type="match status" value="1"/>
</dbReference>
<dbReference type="OrthoDB" id="9780579at2"/>
<evidence type="ECO:0000313" key="1">
    <source>
        <dbReference type="EMBL" id="RJF81615.1"/>
    </source>
</evidence>
<dbReference type="EMBL" id="QYUL01000002">
    <property type="protein sequence ID" value="RJF81615.1"/>
    <property type="molecule type" value="Genomic_DNA"/>
</dbReference>
<gene>
    <name evidence="1" type="ORF">D3877_15910</name>
</gene>
<name>A0A418VWV0_9PROT</name>
<protein>
    <submittedName>
        <fullName evidence="1">DUF3501 family protein</fullName>
    </submittedName>
</protein>
<dbReference type="AlphaFoldDB" id="A0A418VWV0"/>
<proteinExistence type="predicted"/>
<dbReference type="Proteomes" id="UP000283458">
    <property type="component" value="Unassembled WGS sequence"/>
</dbReference>
<comment type="caution">
    <text evidence="1">The sequence shown here is derived from an EMBL/GenBank/DDBJ whole genome shotgun (WGS) entry which is preliminary data.</text>
</comment>
<dbReference type="InterPro" id="IPR021890">
    <property type="entry name" value="DUF3501"/>
</dbReference>
<reference evidence="1 2" key="1">
    <citation type="submission" date="2018-09" db="EMBL/GenBank/DDBJ databases">
        <authorList>
            <person name="Zhu H."/>
        </authorList>
    </citation>
    <scope>NUCLEOTIDE SEQUENCE [LARGE SCALE GENOMIC DNA]</scope>
    <source>
        <strain evidence="1 2">K2W22B-5</strain>
    </source>
</reference>
<organism evidence="1 2">
    <name type="scientific">Azospirillum cavernae</name>
    <dbReference type="NCBI Taxonomy" id="2320860"/>
    <lineage>
        <taxon>Bacteria</taxon>
        <taxon>Pseudomonadati</taxon>
        <taxon>Pseudomonadota</taxon>
        <taxon>Alphaproteobacteria</taxon>
        <taxon>Rhodospirillales</taxon>
        <taxon>Azospirillaceae</taxon>
        <taxon>Azospirillum</taxon>
    </lineage>
</organism>
<sequence>MAAKTEITRADILPMAQYTAERAERRKALVALKKNRRLSVGPHATFFFENYETMWQQIHEMLRIEKGGEEQIADELRAYNPLIPKGRELVATVMFEIDDADRRHRVLSALGGVEAHMEIKIGGETVPGRSEADVERTNAAGKTSSVHFIHFDFTDAQVDAFRHPGAPVMVGITHPNYGHLAVMPEAVRAALAEDFA</sequence>
<keyword evidence="2" id="KW-1185">Reference proteome</keyword>
<evidence type="ECO:0000313" key="2">
    <source>
        <dbReference type="Proteomes" id="UP000283458"/>
    </source>
</evidence>